<dbReference type="Proteomes" id="UP000184268">
    <property type="component" value="Unassembled WGS sequence"/>
</dbReference>
<organism evidence="1 2">
    <name type="scientific">Ferrimonas marina</name>
    <dbReference type="NCBI Taxonomy" id="299255"/>
    <lineage>
        <taxon>Bacteria</taxon>
        <taxon>Pseudomonadati</taxon>
        <taxon>Pseudomonadota</taxon>
        <taxon>Gammaproteobacteria</taxon>
        <taxon>Alteromonadales</taxon>
        <taxon>Ferrimonadaceae</taxon>
        <taxon>Ferrimonas</taxon>
    </lineage>
</organism>
<dbReference type="EMBL" id="FQXG01000003">
    <property type="protein sequence ID" value="SHH51795.1"/>
    <property type="molecule type" value="Genomic_DNA"/>
</dbReference>
<sequence>MKFTSKSFPDHPLYFRCVACGRMGKYEETNVMSQSVQMGRASGQINAVYCRDSVPCEAGAKEYLREQVASVRESWGEAEVVWPKSCQVAQTAVPGPKHEG</sequence>
<proteinExistence type="predicted"/>
<evidence type="ECO:0000313" key="2">
    <source>
        <dbReference type="Proteomes" id="UP000184268"/>
    </source>
</evidence>
<reference evidence="2" key="1">
    <citation type="submission" date="2016-11" db="EMBL/GenBank/DDBJ databases">
        <authorList>
            <person name="Varghese N."/>
            <person name="Submissions S."/>
        </authorList>
    </citation>
    <scope>NUCLEOTIDE SEQUENCE [LARGE SCALE GENOMIC DNA]</scope>
    <source>
        <strain evidence="2">DSM 16917</strain>
    </source>
</reference>
<name>A0A1M5TLU9_9GAMM</name>
<dbReference type="AlphaFoldDB" id="A0A1M5TLU9"/>
<accession>A0A1M5TLU9</accession>
<protein>
    <submittedName>
        <fullName evidence="1">Uncharacterized protein</fullName>
    </submittedName>
</protein>
<gene>
    <name evidence="1" type="ORF">SAMN02745129_2200</name>
</gene>
<keyword evidence="2" id="KW-1185">Reference proteome</keyword>
<evidence type="ECO:0000313" key="1">
    <source>
        <dbReference type="EMBL" id="SHH51795.1"/>
    </source>
</evidence>